<dbReference type="InterPro" id="IPR051156">
    <property type="entry name" value="Mito/Outer_Membr_Metalloprot"/>
</dbReference>
<evidence type="ECO:0000256" key="2">
    <source>
        <dbReference type="ARBA" id="ARBA00022723"/>
    </source>
</evidence>
<keyword evidence="2" id="KW-0479">Metal-binding</keyword>
<dbReference type="Pfam" id="PF01435">
    <property type="entry name" value="Peptidase_M48"/>
    <property type="match status" value="1"/>
</dbReference>
<dbReference type="GO" id="GO:0046872">
    <property type="term" value="F:metal ion binding"/>
    <property type="evidence" value="ECO:0007669"/>
    <property type="project" value="UniProtKB-KW"/>
</dbReference>
<evidence type="ECO:0000256" key="6">
    <source>
        <dbReference type="RuleBase" id="RU003983"/>
    </source>
</evidence>
<name>A0A1G1SRV8_9BACT</name>
<keyword evidence="7" id="KW-1133">Transmembrane helix</keyword>
<keyword evidence="7" id="KW-0472">Membrane</keyword>
<dbReference type="EMBL" id="MDZA01000449">
    <property type="protein sequence ID" value="OGX81372.1"/>
    <property type="molecule type" value="Genomic_DNA"/>
</dbReference>
<comment type="cofactor">
    <cofactor evidence="6">
        <name>Zn(2+)</name>
        <dbReference type="ChEBI" id="CHEBI:29105"/>
    </cofactor>
    <text evidence="6">Binds 1 zinc ion per subunit.</text>
</comment>
<organism evidence="9 10">
    <name type="scientific">Hymenobacter coccineus</name>
    <dbReference type="NCBI Taxonomy" id="1908235"/>
    <lineage>
        <taxon>Bacteria</taxon>
        <taxon>Pseudomonadati</taxon>
        <taxon>Bacteroidota</taxon>
        <taxon>Cytophagia</taxon>
        <taxon>Cytophagales</taxon>
        <taxon>Hymenobacteraceae</taxon>
        <taxon>Hymenobacter</taxon>
    </lineage>
</organism>
<evidence type="ECO:0000256" key="3">
    <source>
        <dbReference type="ARBA" id="ARBA00022801"/>
    </source>
</evidence>
<feature type="domain" description="Peptidase M48" evidence="8">
    <location>
        <begin position="71"/>
        <end position="256"/>
    </location>
</feature>
<accession>A0A1G1SRV8</accession>
<dbReference type="Gene3D" id="3.30.2010.10">
    <property type="entry name" value="Metalloproteases ('zincins'), catalytic domain"/>
    <property type="match status" value="1"/>
</dbReference>
<comment type="caution">
    <text evidence="9">The sequence shown here is derived from an EMBL/GenBank/DDBJ whole genome shotgun (WGS) entry which is preliminary data.</text>
</comment>
<dbReference type="GO" id="GO:0004222">
    <property type="term" value="F:metalloendopeptidase activity"/>
    <property type="evidence" value="ECO:0007669"/>
    <property type="project" value="InterPro"/>
</dbReference>
<sequence>MRLNLRFIIGLIVAAVTLLGYYFNTSKNEVTGETQHVGGMTPDQEIALGLQAAPSMEQQYGGESTNAQAVQAVQAVGQRLISQTKAGQSPYKFQFHLLADDQTINAFALPGGQVFITQGLLKNLTSEGQLAGVLAHEVGHVIARHSAQQVAKSNLTQGLAGAATIASYDPQNPGRSVASAAVAAAIVKVVGLNFSREDELQADDLAVQLTPKAGYDPRAMIKVMEMLASKGGSGGQPEFLSTHPNPSNRIGRLQQEIGQEFPQGVPTGLKQ</sequence>
<protein>
    <submittedName>
        <fullName evidence="9">Peptidase M48 Ste24p</fullName>
    </submittedName>
</protein>
<keyword evidence="4 6" id="KW-0862">Zinc</keyword>
<dbReference type="PANTHER" id="PTHR22726:SF1">
    <property type="entry name" value="METALLOENDOPEPTIDASE OMA1, MITOCHONDRIAL"/>
    <property type="match status" value="1"/>
</dbReference>
<evidence type="ECO:0000259" key="8">
    <source>
        <dbReference type="Pfam" id="PF01435"/>
    </source>
</evidence>
<evidence type="ECO:0000256" key="1">
    <source>
        <dbReference type="ARBA" id="ARBA00022670"/>
    </source>
</evidence>
<keyword evidence="5 6" id="KW-0482">Metalloprotease</keyword>
<evidence type="ECO:0000256" key="7">
    <source>
        <dbReference type="SAM" id="Phobius"/>
    </source>
</evidence>
<dbReference type="RefSeq" id="WP_070747373.1">
    <property type="nucleotide sequence ID" value="NZ_MDZA01000449.1"/>
</dbReference>
<comment type="similarity">
    <text evidence="6">Belongs to the peptidase M48 family.</text>
</comment>
<reference evidence="9 10" key="1">
    <citation type="submission" date="2016-08" db="EMBL/GenBank/DDBJ databases">
        <title>Hymenobacter coccineus sp. nov., Hymenobacter lapidarius sp. nov. and Hymenobacter glacialis sp. nov., isolated from Antarctic soil.</title>
        <authorList>
            <person name="Sedlacek I."/>
            <person name="Kralova S."/>
            <person name="Kyrova K."/>
            <person name="Maslanova I."/>
            <person name="Stankova E."/>
            <person name="Vrbovska V."/>
            <person name="Nemec M."/>
            <person name="Bartak M."/>
            <person name="Svec P."/>
            <person name="Busse H.-J."/>
            <person name="Pantucek R."/>
        </authorList>
    </citation>
    <scope>NUCLEOTIDE SEQUENCE [LARGE SCALE GENOMIC DNA]</scope>
    <source>
        <strain evidence="9 10">CCM 8649</strain>
    </source>
</reference>
<dbReference type="GO" id="GO:0051603">
    <property type="term" value="P:proteolysis involved in protein catabolic process"/>
    <property type="evidence" value="ECO:0007669"/>
    <property type="project" value="TreeGrafter"/>
</dbReference>
<dbReference type="Proteomes" id="UP000177506">
    <property type="component" value="Unassembled WGS sequence"/>
</dbReference>
<evidence type="ECO:0000256" key="5">
    <source>
        <dbReference type="ARBA" id="ARBA00023049"/>
    </source>
</evidence>
<dbReference type="PANTHER" id="PTHR22726">
    <property type="entry name" value="METALLOENDOPEPTIDASE OMA1"/>
    <property type="match status" value="1"/>
</dbReference>
<keyword evidence="10" id="KW-1185">Reference proteome</keyword>
<evidence type="ECO:0000313" key="10">
    <source>
        <dbReference type="Proteomes" id="UP000177506"/>
    </source>
</evidence>
<gene>
    <name evidence="9" type="ORF">BEN49_15505</name>
</gene>
<proteinExistence type="inferred from homology"/>
<dbReference type="AlphaFoldDB" id="A0A1G1SRV8"/>
<feature type="transmembrane region" description="Helical" evidence="7">
    <location>
        <begin position="7"/>
        <end position="23"/>
    </location>
</feature>
<keyword evidence="7" id="KW-0812">Transmembrane</keyword>
<keyword evidence="1 6" id="KW-0645">Protease</keyword>
<evidence type="ECO:0000256" key="4">
    <source>
        <dbReference type="ARBA" id="ARBA00022833"/>
    </source>
</evidence>
<keyword evidence="3 6" id="KW-0378">Hydrolase</keyword>
<dbReference type="OrthoDB" id="9810445at2"/>
<dbReference type="GO" id="GO:0016020">
    <property type="term" value="C:membrane"/>
    <property type="evidence" value="ECO:0007669"/>
    <property type="project" value="TreeGrafter"/>
</dbReference>
<dbReference type="InterPro" id="IPR001915">
    <property type="entry name" value="Peptidase_M48"/>
</dbReference>
<evidence type="ECO:0000313" key="9">
    <source>
        <dbReference type="EMBL" id="OGX81372.1"/>
    </source>
</evidence>